<evidence type="ECO:0008006" key="12">
    <source>
        <dbReference type="Google" id="ProtNLM"/>
    </source>
</evidence>
<gene>
    <name evidence="10" type="ORF">Acr_00g0013040</name>
</gene>
<dbReference type="InterPro" id="IPR036852">
    <property type="entry name" value="Peptidase_S8/S53_dom_sf"/>
</dbReference>
<keyword evidence="2" id="KW-0645">Protease</keyword>
<feature type="domain" description="Inhibitor I9" evidence="8">
    <location>
        <begin position="15"/>
        <end position="100"/>
    </location>
</feature>
<dbReference type="InterPro" id="IPR000209">
    <property type="entry name" value="Peptidase_S8/S53_dom"/>
</dbReference>
<evidence type="ECO:0000256" key="2">
    <source>
        <dbReference type="ARBA" id="ARBA00022670"/>
    </source>
</evidence>
<evidence type="ECO:0000256" key="4">
    <source>
        <dbReference type="ARBA" id="ARBA00022801"/>
    </source>
</evidence>
<evidence type="ECO:0000259" key="7">
    <source>
        <dbReference type="Pfam" id="PF00082"/>
    </source>
</evidence>
<protein>
    <recommendedName>
        <fullName evidence="12">Subtilase family protein</fullName>
    </recommendedName>
</protein>
<keyword evidence="3" id="KW-0732">Signal</keyword>
<organism evidence="10 11">
    <name type="scientific">Actinidia rufa</name>
    <dbReference type="NCBI Taxonomy" id="165716"/>
    <lineage>
        <taxon>Eukaryota</taxon>
        <taxon>Viridiplantae</taxon>
        <taxon>Streptophyta</taxon>
        <taxon>Embryophyta</taxon>
        <taxon>Tracheophyta</taxon>
        <taxon>Spermatophyta</taxon>
        <taxon>Magnoliopsida</taxon>
        <taxon>eudicotyledons</taxon>
        <taxon>Gunneridae</taxon>
        <taxon>Pentapetalae</taxon>
        <taxon>asterids</taxon>
        <taxon>Ericales</taxon>
        <taxon>Actinidiaceae</taxon>
        <taxon>Actinidia</taxon>
    </lineage>
</organism>
<comment type="similarity">
    <text evidence="1 6">Belongs to the peptidase S8 family.</text>
</comment>
<dbReference type="GO" id="GO:0004252">
    <property type="term" value="F:serine-type endopeptidase activity"/>
    <property type="evidence" value="ECO:0007669"/>
    <property type="project" value="InterPro"/>
</dbReference>
<evidence type="ECO:0000259" key="8">
    <source>
        <dbReference type="Pfam" id="PF05922"/>
    </source>
</evidence>
<dbReference type="PANTHER" id="PTHR10795">
    <property type="entry name" value="PROPROTEIN CONVERTASE SUBTILISIN/KEXIN"/>
    <property type="match status" value="1"/>
</dbReference>
<evidence type="ECO:0000256" key="6">
    <source>
        <dbReference type="PROSITE-ProRule" id="PRU01240"/>
    </source>
</evidence>
<dbReference type="EMBL" id="BJWL01000126">
    <property type="protein sequence ID" value="GFS30633.1"/>
    <property type="molecule type" value="Genomic_DNA"/>
</dbReference>
<dbReference type="Gene3D" id="2.60.40.2310">
    <property type="match status" value="1"/>
</dbReference>
<sequence>MFTHLVSSTAVERSTYIVHVDKSVMPKAFTSHHHWYSSMVDTLTQSGPTTSDVSHSKPSLVYSYDNVVHGFCALLSQAELKAVKNTLGFVSAYSDRQLKLRGNTGPGFLSLFDSIPWSVTVAAGSIDRFFTGTLSLGNGFTVTGWTLFPASALVEKLPLYYNKTVASCDSTQLLSEQVPFSNIIICENTGSFFSQLEAISRSNVAAAVFISDDPLLSIDEQFPWPGVVISPNDGQAVIQYAKTGDEPWASMKFKKTILGTKPAPAVEYYSSRGPSRTYTRILKPDLMAPGSLVLAAWPPNLIASKIGSSIPLLSDYTLLSGTSMACPHIAGVAALLKASHPNWSAAAIRSAMMTTANPFDNSNHPIQDKGRNNTFASPLAVGSGQIDPNPALDPGLVYDLTPQDYVNVLCYMNYTKNQILTVTRSKLYHCSNPSPDLNYPSFIMLYSNESTAVQTFQRTLTNVGDDAATYNAEVVAPAGSKVTVSPNMLVFSKKFEKKSYTLNIEYKAEGNETNTYGSIVWVEDNRKHRVRSPIVLSPEVMITR</sequence>
<dbReference type="InterPro" id="IPR023828">
    <property type="entry name" value="Peptidase_S8_Ser-AS"/>
</dbReference>
<dbReference type="InterPro" id="IPR010259">
    <property type="entry name" value="S8pro/Inhibitor_I9"/>
</dbReference>
<evidence type="ECO:0000313" key="11">
    <source>
        <dbReference type="Proteomes" id="UP000585474"/>
    </source>
</evidence>
<keyword evidence="5" id="KW-0720">Serine protease</keyword>
<dbReference type="FunFam" id="3.30.70.80:FF:000003">
    <property type="entry name" value="Subtilisin-like protease SBT1.9"/>
    <property type="match status" value="1"/>
</dbReference>
<dbReference type="Pfam" id="PF00082">
    <property type="entry name" value="Peptidase_S8"/>
    <property type="match status" value="1"/>
</dbReference>
<dbReference type="Gene3D" id="3.50.30.30">
    <property type="match status" value="1"/>
</dbReference>
<dbReference type="PROSITE" id="PS51892">
    <property type="entry name" value="SUBTILASE"/>
    <property type="match status" value="1"/>
</dbReference>
<dbReference type="Pfam" id="PF17766">
    <property type="entry name" value="fn3_6"/>
    <property type="match status" value="1"/>
</dbReference>
<proteinExistence type="inferred from homology"/>
<evidence type="ECO:0000313" key="10">
    <source>
        <dbReference type="EMBL" id="GFS30633.1"/>
    </source>
</evidence>
<name>A0A7J0D9W7_9ERIC</name>
<dbReference type="OrthoDB" id="206201at2759"/>
<accession>A0A7J0D9W7</accession>
<reference evidence="11" key="1">
    <citation type="submission" date="2019-07" db="EMBL/GenBank/DDBJ databases">
        <title>De Novo Assembly of kiwifruit Actinidia rufa.</title>
        <authorList>
            <person name="Sugita-Konishi S."/>
            <person name="Sato K."/>
            <person name="Mori E."/>
            <person name="Abe Y."/>
            <person name="Kisaki G."/>
            <person name="Hamano K."/>
            <person name="Suezawa K."/>
            <person name="Otani M."/>
            <person name="Fukuda T."/>
            <person name="Manabe T."/>
            <person name="Gomi K."/>
            <person name="Tabuchi M."/>
            <person name="Akimitsu K."/>
            <person name="Kataoka I."/>
        </authorList>
    </citation>
    <scope>NUCLEOTIDE SEQUENCE [LARGE SCALE GENOMIC DNA]</scope>
    <source>
        <strain evidence="11">cv. Fuchu</strain>
    </source>
</reference>
<keyword evidence="11" id="KW-1185">Reference proteome</keyword>
<feature type="domain" description="Peptidase S8/S53" evidence="7">
    <location>
        <begin position="256"/>
        <end position="364"/>
    </location>
</feature>
<dbReference type="SUPFAM" id="SSF52743">
    <property type="entry name" value="Subtilisin-like"/>
    <property type="match status" value="1"/>
</dbReference>
<evidence type="ECO:0000256" key="1">
    <source>
        <dbReference type="ARBA" id="ARBA00011073"/>
    </source>
</evidence>
<feature type="domain" description="Subtilisin-like protease fibronectin type-III" evidence="9">
    <location>
        <begin position="436"/>
        <end position="535"/>
    </location>
</feature>
<dbReference type="InterPro" id="IPR041469">
    <property type="entry name" value="Subtilisin-like_FN3"/>
</dbReference>
<dbReference type="Proteomes" id="UP000585474">
    <property type="component" value="Unassembled WGS sequence"/>
</dbReference>
<evidence type="ECO:0000256" key="3">
    <source>
        <dbReference type="ARBA" id="ARBA00022729"/>
    </source>
</evidence>
<dbReference type="InterPro" id="IPR037045">
    <property type="entry name" value="S8pro/Inhibitor_I9_sf"/>
</dbReference>
<dbReference type="GO" id="GO:0006508">
    <property type="term" value="P:proteolysis"/>
    <property type="evidence" value="ECO:0007669"/>
    <property type="project" value="UniProtKB-KW"/>
</dbReference>
<dbReference type="Pfam" id="PF05922">
    <property type="entry name" value="Inhibitor_I9"/>
    <property type="match status" value="1"/>
</dbReference>
<comment type="caution">
    <text evidence="6">Lacks conserved residue(s) required for the propagation of feature annotation.</text>
</comment>
<comment type="caution">
    <text evidence="10">The sequence shown here is derived from an EMBL/GenBank/DDBJ whole genome shotgun (WGS) entry which is preliminary data.</text>
</comment>
<dbReference type="Gene3D" id="3.30.70.80">
    <property type="entry name" value="Peptidase S8 propeptide/proteinase inhibitor I9"/>
    <property type="match status" value="1"/>
</dbReference>
<keyword evidence="4" id="KW-0378">Hydrolase</keyword>
<evidence type="ECO:0000259" key="9">
    <source>
        <dbReference type="Pfam" id="PF17766"/>
    </source>
</evidence>
<dbReference type="PROSITE" id="PS00138">
    <property type="entry name" value="SUBTILASE_SER"/>
    <property type="match status" value="1"/>
</dbReference>
<evidence type="ECO:0000256" key="5">
    <source>
        <dbReference type="ARBA" id="ARBA00022825"/>
    </source>
</evidence>
<dbReference type="AlphaFoldDB" id="A0A7J0D9W7"/>
<dbReference type="Gene3D" id="3.40.50.200">
    <property type="entry name" value="Peptidase S8/S53 domain"/>
    <property type="match status" value="1"/>
</dbReference>
<dbReference type="InterPro" id="IPR045051">
    <property type="entry name" value="SBT"/>
</dbReference>
<dbReference type="CDD" id="cd02120">
    <property type="entry name" value="PA_subtilisin_like"/>
    <property type="match status" value="1"/>
</dbReference>